<feature type="compositionally biased region" description="Gly residues" evidence="8">
    <location>
        <begin position="197"/>
        <end position="213"/>
    </location>
</feature>
<dbReference type="PANTHER" id="PTHR43484:SF1">
    <property type="entry name" value="FLAGELLAR MOTOR SWITCH PROTEIN FLIN"/>
    <property type="match status" value="1"/>
</dbReference>
<keyword evidence="4" id="KW-1003">Cell membrane</keyword>
<evidence type="ECO:0000313" key="11">
    <source>
        <dbReference type="Proteomes" id="UP000027647"/>
    </source>
</evidence>
<comment type="subcellular location">
    <subcellularLocation>
        <location evidence="1">Cell membrane</location>
        <topology evidence="1">Peripheral membrane protein</topology>
        <orientation evidence="1">Cytoplasmic side</orientation>
    </subcellularLocation>
</comment>
<gene>
    <name evidence="10" type="ORF">EH31_14585</name>
</gene>
<comment type="caution">
    <text evidence="10">The sequence shown here is derived from an EMBL/GenBank/DDBJ whole genome shotgun (WGS) entry which is preliminary data.</text>
</comment>
<evidence type="ECO:0000313" key="10">
    <source>
        <dbReference type="EMBL" id="KEO89251.1"/>
    </source>
</evidence>
<evidence type="ECO:0000256" key="2">
    <source>
        <dbReference type="ARBA" id="ARBA00009226"/>
    </source>
</evidence>
<feature type="region of interest" description="Disordered" evidence="8">
    <location>
        <begin position="86"/>
        <end position="213"/>
    </location>
</feature>
<keyword evidence="11" id="KW-1185">Reference proteome</keyword>
<dbReference type="EMBL" id="JMIW01000006">
    <property type="protein sequence ID" value="KEO89251.1"/>
    <property type="molecule type" value="Genomic_DNA"/>
</dbReference>
<keyword evidence="5" id="KW-0145">Chemotaxis</keyword>
<dbReference type="GO" id="GO:0009425">
    <property type="term" value="C:bacterial-type flagellum basal body"/>
    <property type="evidence" value="ECO:0007669"/>
    <property type="project" value="InterPro"/>
</dbReference>
<dbReference type="STRING" id="1044.EH31_14585"/>
<dbReference type="GO" id="GO:0006935">
    <property type="term" value="P:chemotaxis"/>
    <property type="evidence" value="ECO:0007669"/>
    <property type="project" value="UniProtKB-KW"/>
</dbReference>
<protein>
    <recommendedName>
        <fullName evidence="3">Flagellar motor switch protein FliN</fullName>
    </recommendedName>
</protein>
<evidence type="ECO:0000256" key="7">
    <source>
        <dbReference type="ARBA" id="ARBA00023136"/>
    </source>
</evidence>
<dbReference type="Pfam" id="PF01052">
    <property type="entry name" value="FliMN_C"/>
    <property type="match status" value="1"/>
</dbReference>
<dbReference type="RefSeq" id="WP_081853415.1">
    <property type="nucleotide sequence ID" value="NZ_JMIW01000006.1"/>
</dbReference>
<dbReference type="InterPro" id="IPR051469">
    <property type="entry name" value="FliN/MopA/SpaO"/>
</dbReference>
<sequence>MSALSHTLNPALQRLGEVSVRLSVELGRTQMALKDVLALTEGSVVSLDKLTDELLDITANGQVIAHGEVIAQDGKFALRIVSLAGGDEPVRAPPRTSPTHTTPASGPRPDVPNSAPTSPATPNPPSASDMGASDIGASPQQAADAAAASQDAPASVPPIAEEPEVDPLLDALDDLTGGLGPSDDQSSQGATPEQGGPEVGGPEVGGPKGGEGA</sequence>
<keyword evidence="7" id="KW-0472">Membrane</keyword>
<dbReference type="Gene3D" id="2.30.330.10">
    <property type="entry name" value="SpoA-like"/>
    <property type="match status" value="1"/>
</dbReference>
<dbReference type="InterPro" id="IPR001543">
    <property type="entry name" value="FliN-like_C"/>
</dbReference>
<dbReference type="eggNOG" id="COG1886">
    <property type="taxonomic scope" value="Bacteria"/>
</dbReference>
<evidence type="ECO:0000256" key="1">
    <source>
        <dbReference type="ARBA" id="ARBA00004413"/>
    </source>
</evidence>
<evidence type="ECO:0000256" key="8">
    <source>
        <dbReference type="SAM" id="MobiDB-lite"/>
    </source>
</evidence>
<evidence type="ECO:0000256" key="4">
    <source>
        <dbReference type="ARBA" id="ARBA00022475"/>
    </source>
</evidence>
<dbReference type="InterPro" id="IPR001172">
    <property type="entry name" value="FliN_T3SS_HrcQb"/>
</dbReference>
<reference evidence="10 11" key="1">
    <citation type="submission" date="2014-04" db="EMBL/GenBank/DDBJ databases">
        <title>A comprehensive comparison of genomes of Erythrobacter spp. strains.</title>
        <authorList>
            <person name="Zheng Q."/>
        </authorList>
    </citation>
    <scope>NUCLEOTIDE SEQUENCE [LARGE SCALE GENOMIC DNA]</scope>
    <source>
        <strain evidence="10 11">DSM 6997</strain>
    </source>
</reference>
<dbReference type="PRINTS" id="PR00956">
    <property type="entry name" value="FLGMOTORFLIN"/>
</dbReference>
<dbReference type="PANTHER" id="PTHR43484">
    <property type="match status" value="1"/>
</dbReference>
<evidence type="ECO:0000256" key="6">
    <source>
        <dbReference type="ARBA" id="ARBA00022779"/>
    </source>
</evidence>
<comment type="similarity">
    <text evidence="2">Belongs to the FliN/MopA/SpaO family.</text>
</comment>
<dbReference type="GO" id="GO:0071973">
    <property type="term" value="P:bacterial-type flagellum-dependent cell motility"/>
    <property type="evidence" value="ECO:0007669"/>
    <property type="project" value="InterPro"/>
</dbReference>
<accession>A0A074M3R2</accession>
<feature type="compositionally biased region" description="Acidic residues" evidence="8">
    <location>
        <begin position="161"/>
        <end position="173"/>
    </location>
</feature>
<dbReference type="AlphaFoldDB" id="A0A074M3R2"/>
<evidence type="ECO:0000256" key="3">
    <source>
        <dbReference type="ARBA" id="ARBA00021897"/>
    </source>
</evidence>
<organism evidence="10 11">
    <name type="scientific">Erythrobacter longus</name>
    <dbReference type="NCBI Taxonomy" id="1044"/>
    <lineage>
        <taxon>Bacteria</taxon>
        <taxon>Pseudomonadati</taxon>
        <taxon>Pseudomonadota</taxon>
        <taxon>Alphaproteobacteria</taxon>
        <taxon>Sphingomonadales</taxon>
        <taxon>Erythrobacteraceae</taxon>
        <taxon>Erythrobacter/Porphyrobacter group</taxon>
        <taxon>Erythrobacter</taxon>
    </lineage>
</organism>
<dbReference type="InterPro" id="IPR036429">
    <property type="entry name" value="SpoA-like_sf"/>
</dbReference>
<evidence type="ECO:0000259" key="9">
    <source>
        <dbReference type="Pfam" id="PF01052"/>
    </source>
</evidence>
<dbReference type="GO" id="GO:0003774">
    <property type="term" value="F:cytoskeletal motor activity"/>
    <property type="evidence" value="ECO:0007669"/>
    <property type="project" value="InterPro"/>
</dbReference>
<dbReference type="GO" id="GO:0005886">
    <property type="term" value="C:plasma membrane"/>
    <property type="evidence" value="ECO:0007669"/>
    <property type="project" value="UniProtKB-SubCell"/>
</dbReference>
<dbReference type="OrthoDB" id="9790303at2"/>
<evidence type="ECO:0000256" key="5">
    <source>
        <dbReference type="ARBA" id="ARBA00022500"/>
    </source>
</evidence>
<feature type="compositionally biased region" description="Low complexity" evidence="8">
    <location>
        <begin position="137"/>
        <end position="154"/>
    </location>
</feature>
<proteinExistence type="inferred from homology"/>
<dbReference type="Proteomes" id="UP000027647">
    <property type="component" value="Unassembled WGS sequence"/>
</dbReference>
<name>A0A074M3R2_ERYLO</name>
<dbReference type="SUPFAM" id="SSF101801">
    <property type="entry name" value="Surface presentation of antigens (SPOA)"/>
    <property type="match status" value="1"/>
</dbReference>
<keyword evidence="6" id="KW-0283">Flagellar rotation</keyword>
<feature type="domain" description="Flagellar motor switch protein FliN-like C-terminal" evidence="9">
    <location>
        <begin position="13"/>
        <end position="82"/>
    </location>
</feature>